<dbReference type="Gene3D" id="2.60.40.2610">
    <property type="entry name" value="Outer membrane usher protein FimD, plug domain"/>
    <property type="match status" value="1"/>
</dbReference>
<protein>
    <submittedName>
        <fullName evidence="1">Sigma-fimbriae usher protein</fullName>
    </submittedName>
</protein>
<keyword evidence="2" id="KW-1185">Reference proteome</keyword>
<dbReference type="PANTHER" id="PTHR30451:SF5">
    <property type="entry name" value="SLR0019 PROTEIN"/>
    <property type="match status" value="1"/>
</dbReference>
<proteinExistence type="predicted"/>
<dbReference type="GO" id="GO:0009279">
    <property type="term" value="C:cell outer membrane"/>
    <property type="evidence" value="ECO:0007669"/>
    <property type="project" value="TreeGrafter"/>
</dbReference>
<dbReference type="GO" id="GO:0009297">
    <property type="term" value="P:pilus assembly"/>
    <property type="evidence" value="ECO:0007669"/>
    <property type="project" value="InterPro"/>
</dbReference>
<dbReference type="EMBL" id="BATB01000033">
    <property type="protein sequence ID" value="GAD56298.1"/>
    <property type="molecule type" value="Genomic_DNA"/>
</dbReference>
<evidence type="ECO:0000313" key="1">
    <source>
        <dbReference type="EMBL" id="GAD56298.1"/>
    </source>
</evidence>
<dbReference type="eggNOG" id="COG3188">
    <property type="taxonomic scope" value="Bacteria"/>
</dbReference>
<dbReference type="PANTHER" id="PTHR30451">
    <property type="entry name" value="OUTER MEMBRANE USHER PROTEIN"/>
    <property type="match status" value="1"/>
</dbReference>
<dbReference type="Pfam" id="PF00577">
    <property type="entry name" value="Usher"/>
    <property type="match status" value="2"/>
</dbReference>
<dbReference type="Proteomes" id="UP000016566">
    <property type="component" value="Unassembled WGS sequence"/>
</dbReference>
<name>U3ANH0_9RHOB</name>
<dbReference type="GO" id="GO:0015473">
    <property type="term" value="F:fimbrial usher porin activity"/>
    <property type="evidence" value="ECO:0007669"/>
    <property type="project" value="InterPro"/>
</dbReference>
<comment type="caution">
    <text evidence="1">The sequence shown here is derived from an EMBL/GenBank/DDBJ whole genome shotgun (WGS) entry which is preliminary data.</text>
</comment>
<evidence type="ECO:0000313" key="2">
    <source>
        <dbReference type="Proteomes" id="UP000016566"/>
    </source>
</evidence>
<accession>U3ANH0</accession>
<dbReference type="InterPro" id="IPR000015">
    <property type="entry name" value="Fimb_usher"/>
</dbReference>
<gene>
    <name evidence="1" type="ORF">MBELCI_2350</name>
</gene>
<dbReference type="STRING" id="1337093.MBELCI_2350"/>
<sequence>MFTPWGWAGTRGYADITLGSDPRTDWVRYDSVLQHDAVDRALTFRAGDMIGSSLSWGRSVRLGGVQVRKDFSLRRDLVTAPMLSYAGTAAVPSTVDVFLDGAPVYSGSTEPGRFEIDNVPIRTGPGTAVVTLRGADGRTESRELAFFGARRLLGRGISDYSIEVGQPRLNYGSATTDYLDETAVSATLRFGATDEVTLSAHVEGMDDLAMAGVGAEYVAGRRAEVSISAGASHDGDRTGHFGEVTFSAYPLGRLSLDASLYRSFGDFADLAFGVDRTAETASEALHPPSARDLVSLVYRGAGRSLGLNYIRLEQEGRRHRLASLSYARAFDRVGGTLTLSGGHDFEQDEDRFAVLFSLTKGRRTRQFHLDHEGRSRLHASRAIDERPGATGYAVQATRDGEALRVGGQVERETRFGRATGQIASGSGFASSEIAFRGAIAVLDRRLAAGRQIHDSFAVVDAGRAGLPIRLQNREVARTGPGGHALVSGLTSYHVNSLSMDVDDLPGDTLWSSTATDIVPARRSGIAVDFGISDVTRSRLVTLVDATGAPLALGTPVRIDGRPNAFAIGYDGQVLLQDTAPGSTVEASHDARNCRATLPPVSMATMETLPCL</sequence>
<dbReference type="AlphaFoldDB" id="U3ANH0"/>
<dbReference type="Gene3D" id="2.60.40.3110">
    <property type="match status" value="1"/>
</dbReference>
<dbReference type="InterPro" id="IPR042186">
    <property type="entry name" value="FimD_plug_dom"/>
</dbReference>
<organism evidence="1 2">
    <name type="scientific">Limimaricola cinnabarinus LL-001</name>
    <dbReference type="NCBI Taxonomy" id="1337093"/>
    <lineage>
        <taxon>Bacteria</taxon>
        <taxon>Pseudomonadati</taxon>
        <taxon>Pseudomonadota</taxon>
        <taxon>Alphaproteobacteria</taxon>
        <taxon>Rhodobacterales</taxon>
        <taxon>Paracoccaceae</taxon>
        <taxon>Limimaricola</taxon>
    </lineage>
</organism>
<reference evidence="1" key="1">
    <citation type="journal article" date="2013" name="Genome Announc.">
        <title>Draft Genome Sequence of Loktanella cinnabarina LL-001T, Isolated from Deep-Sea Floor Sediment.</title>
        <authorList>
            <person name="Nishi S."/>
            <person name="Tsubouchi T."/>
            <person name="Takaki Y."/>
            <person name="Koyanagi R."/>
            <person name="Satoh N."/>
            <person name="Maruyama T."/>
            <person name="Hatada Y."/>
        </authorList>
    </citation>
    <scope>NUCLEOTIDE SEQUENCE [LARGE SCALE GENOMIC DNA]</scope>
    <source>
        <strain evidence="1">LL-001</strain>
    </source>
</reference>